<keyword evidence="2" id="KW-0812">Transmembrane</keyword>
<organism evidence="3 4">
    <name type="scientific">[Actinomadura] parvosata subsp. kistnae</name>
    <dbReference type="NCBI Taxonomy" id="1909395"/>
    <lineage>
        <taxon>Bacteria</taxon>
        <taxon>Bacillati</taxon>
        <taxon>Actinomycetota</taxon>
        <taxon>Actinomycetes</taxon>
        <taxon>Streptosporangiales</taxon>
        <taxon>Streptosporangiaceae</taxon>
        <taxon>Nonomuraea</taxon>
    </lineage>
</organism>
<feature type="transmembrane region" description="Helical" evidence="2">
    <location>
        <begin position="71"/>
        <end position="99"/>
    </location>
</feature>
<dbReference type="AlphaFoldDB" id="A0A1V0AHU3"/>
<feature type="compositionally biased region" description="Low complexity" evidence="1">
    <location>
        <begin position="105"/>
        <end position="126"/>
    </location>
</feature>
<protein>
    <submittedName>
        <fullName evidence="3">Uncharacterized protein</fullName>
    </submittedName>
</protein>
<keyword evidence="2" id="KW-0472">Membrane</keyword>
<evidence type="ECO:0000256" key="1">
    <source>
        <dbReference type="SAM" id="MobiDB-lite"/>
    </source>
</evidence>
<reference evidence="4" key="1">
    <citation type="journal article" date="2017" name="Med. Chem. Commun.">
        <title>Nonomuraea sp. ATCC 55076 harbours the largest actinomycete chromosome to date and the kistamicin biosynthetic gene cluster.</title>
        <authorList>
            <person name="Nazari B."/>
            <person name="Forneris C.C."/>
            <person name="Gibson M.I."/>
            <person name="Moon K."/>
            <person name="Schramma K.R."/>
            <person name="Seyedsayamdost M.R."/>
        </authorList>
    </citation>
    <scope>NUCLEOTIDE SEQUENCE [LARGE SCALE GENOMIC DNA]</scope>
    <source>
        <strain evidence="4">ATCC 55076</strain>
    </source>
</reference>
<feature type="transmembrane region" description="Helical" evidence="2">
    <location>
        <begin position="37"/>
        <end position="59"/>
    </location>
</feature>
<evidence type="ECO:0000256" key="2">
    <source>
        <dbReference type="SAM" id="Phobius"/>
    </source>
</evidence>
<keyword evidence="2" id="KW-1133">Transmembrane helix</keyword>
<dbReference type="OrthoDB" id="3544042at2"/>
<evidence type="ECO:0000313" key="3">
    <source>
        <dbReference type="EMBL" id="AQZ69787.1"/>
    </source>
</evidence>
<dbReference type="KEGG" id="noa:BKM31_57430"/>
<name>A0A1V0AHU3_9ACTN</name>
<dbReference type="EMBL" id="CP017717">
    <property type="protein sequence ID" value="AQZ69787.1"/>
    <property type="molecule type" value="Genomic_DNA"/>
</dbReference>
<feature type="region of interest" description="Disordered" evidence="1">
    <location>
        <begin position="103"/>
        <end position="164"/>
    </location>
</feature>
<dbReference type="Proteomes" id="UP000190797">
    <property type="component" value="Chromosome"/>
</dbReference>
<evidence type="ECO:0000313" key="4">
    <source>
        <dbReference type="Proteomes" id="UP000190797"/>
    </source>
</evidence>
<accession>A0A1V0AHU3</accession>
<dbReference type="STRING" id="1909395.BKM31_57430"/>
<sequence length="164" mass="17288">MLSTVFNAFNLILTLIVLLGGVALMAVRRKEHERASVVGMAGCIVLLVGGVVSIVFSFLTPSLVDSMGYGGYQTLAFILGAISMLMQAIGTGLLIAAVVMPRKPQPQQGAPGAWQQGWQPQGQPEWQPGPQPGQPGQPGWQPGPQQQPPGWQTPPQPPFGPGQS</sequence>
<feature type="transmembrane region" description="Helical" evidence="2">
    <location>
        <begin position="6"/>
        <end position="25"/>
    </location>
</feature>
<feature type="compositionally biased region" description="Pro residues" evidence="1">
    <location>
        <begin position="145"/>
        <end position="164"/>
    </location>
</feature>
<gene>
    <name evidence="3" type="ORF">BKM31_57430</name>
</gene>
<keyword evidence="4" id="KW-1185">Reference proteome</keyword>
<dbReference type="RefSeq" id="WP_080046178.1">
    <property type="nucleotide sequence ID" value="NZ_CP017717.1"/>
</dbReference>
<proteinExistence type="predicted"/>